<comment type="caution">
    <text evidence="1">The sequence shown here is derived from an EMBL/GenBank/DDBJ whole genome shotgun (WGS) entry which is preliminary data.</text>
</comment>
<organism evidence="1 2">
    <name type="scientific">Cytobacillus oceanisediminis</name>
    <dbReference type="NCBI Taxonomy" id="665099"/>
    <lineage>
        <taxon>Bacteria</taxon>
        <taxon>Bacillati</taxon>
        <taxon>Bacillota</taxon>
        <taxon>Bacilli</taxon>
        <taxon>Bacillales</taxon>
        <taxon>Bacillaceae</taxon>
        <taxon>Cytobacillus</taxon>
    </lineage>
</organism>
<dbReference type="EMBL" id="QGTW01000001">
    <property type="protein sequence ID" value="PWW32541.1"/>
    <property type="molecule type" value="Genomic_DNA"/>
</dbReference>
<reference evidence="1 2" key="1">
    <citation type="submission" date="2018-05" db="EMBL/GenBank/DDBJ databases">
        <title>Freshwater and sediment microbial communities from various areas in North America, analyzing microbe dynamics in response to fracking.</title>
        <authorList>
            <person name="Lamendella R."/>
        </authorList>
    </citation>
    <scope>NUCLEOTIDE SEQUENCE [LARGE SCALE GENOMIC DNA]</scope>
    <source>
        <strain evidence="1 2">15_TX</strain>
    </source>
</reference>
<sequence>MEQSLSYLREILSAHTENDAVGRRLYKRLSTHEFKSDQIFAWQLTQEESNYLNKVLEEAIEYSKQEQDEERARQLNEVYEQLFI</sequence>
<dbReference type="Pfam" id="PF17334">
    <property type="entry name" value="CsgA"/>
    <property type="match status" value="1"/>
</dbReference>
<evidence type="ECO:0008006" key="3">
    <source>
        <dbReference type="Google" id="ProtNLM"/>
    </source>
</evidence>
<gene>
    <name evidence="1" type="ORF">DFO73_101806</name>
</gene>
<proteinExistence type="predicted"/>
<name>A0A2V3A8Q3_9BACI</name>
<evidence type="ECO:0000313" key="1">
    <source>
        <dbReference type="EMBL" id="PWW32541.1"/>
    </source>
</evidence>
<accession>A0A2V3A8Q3</accession>
<protein>
    <recommendedName>
        <fullName evidence="3">Sporulation protein</fullName>
    </recommendedName>
</protein>
<dbReference type="Proteomes" id="UP000247150">
    <property type="component" value="Unassembled WGS sequence"/>
</dbReference>
<dbReference type="AlphaFoldDB" id="A0A2V3A8Q3"/>
<evidence type="ECO:0000313" key="2">
    <source>
        <dbReference type="Proteomes" id="UP000247150"/>
    </source>
</evidence>
<dbReference type="RefSeq" id="WP_110063450.1">
    <property type="nucleotide sequence ID" value="NZ_QGTW01000001.1"/>
</dbReference>
<dbReference type="OrthoDB" id="2938007at2"/>
<dbReference type="InterPro" id="IPR020255">
    <property type="entry name" value="CsgA"/>
</dbReference>